<protein>
    <submittedName>
        <fullName evidence="1">Uncharacterized protein</fullName>
    </submittedName>
</protein>
<evidence type="ECO:0000313" key="1">
    <source>
        <dbReference type="EMBL" id="AGC72771.1"/>
    </source>
</evidence>
<proteinExistence type="predicted"/>
<sequence>MSATVNLGPGQLDATRAVIGDPWTIAVRFTGANLDWTTPTVRQVAVVHGETTVDAAVSTVSQTTEQLIIEAVWTDTQTASIPPGVHRWAVELEDVPQDRELISGRFQTITRTIPTP</sequence>
<organism evidence="1">
    <name type="scientific">uncultured bacterium A1Q1_fos_2101</name>
    <dbReference type="NCBI Taxonomy" id="1256561"/>
    <lineage>
        <taxon>Bacteria</taxon>
        <taxon>environmental samples</taxon>
    </lineage>
</organism>
<dbReference type="EMBL" id="JX649911">
    <property type="protein sequence ID" value="AGC72771.1"/>
    <property type="molecule type" value="Genomic_DNA"/>
</dbReference>
<dbReference type="AlphaFoldDB" id="L7VZ42"/>
<accession>L7VZ42</accession>
<name>L7VZ42_9BACT</name>
<reference evidence="1" key="1">
    <citation type="submission" date="2012-09" db="EMBL/GenBank/DDBJ databases">
        <title>Metagenomic Characterization of a Microbial Community in Wastewater Detects High Levels of Antibiotic Resistance.</title>
        <authorList>
            <person name="Abrams M."/>
            <person name="Caldwell A."/>
            <person name="Vandaei E."/>
            <person name="Lee W."/>
            <person name="Perrott J."/>
            <person name="Khan S.Y."/>
            <person name="Ta J."/>
            <person name="Romero D."/>
            <person name="Nguyen V."/>
            <person name="Pourmand N."/>
            <person name="Ouverney C.C."/>
        </authorList>
    </citation>
    <scope>NUCLEOTIDE SEQUENCE</scope>
</reference>